<feature type="compositionally biased region" description="Basic and acidic residues" evidence="2">
    <location>
        <begin position="370"/>
        <end position="380"/>
    </location>
</feature>
<feature type="region of interest" description="Disordered" evidence="2">
    <location>
        <begin position="600"/>
        <end position="643"/>
    </location>
</feature>
<keyword evidence="1" id="KW-0175">Coiled coil</keyword>
<dbReference type="SUPFAM" id="SSF82649">
    <property type="entry name" value="SufE/NifU"/>
    <property type="match status" value="1"/>
</dbReference>
<evidence type="ECO:0000259" key="3">
    <source>
        <dbReference type="Pfam" id="PF01592"/>
    </source>
</evidence>
<feature type="compositionally biased region" description="Low complexity" evidence="2">
    <location>
        <begin position="223"/>
        <end position="252"/>
    </location>
</feature>
<reference evidence="4" key="1">
    <citation type="submission" date="2020-05" db="EMBL/GenBank/DDBJ databases">
        <title>Phylogenomic resolution of chytrid fungi.</title>
        <authorList>
            <person name="Stajich J.E."/>
            <person name="Amses K."/>
            <person name="Simmons R."/>
            <person name="Seto K."/>
            <person name="Myers J."/>
            <person name="Bonds A."/>
            <person name="Quandt C.A."/>
            <person name="Barry K."/>
            <person name="Liu P."/>
            <person name="Grigoriev I."/>
            <person name="Longcore J.E."/>
            <person name="James T.Y."/>
        </authorList>
    </citation>
    <scope>NUCLEOTIDE SEQUENCE</scope>
    <source>
        <strain evidence="4">JEL0318</strain>
    </source>
</reference>
<dbReference type="Gene3D" id="3.90.1010.10">
    <property type="match status" value="1"/>
</dbReference>
<feature type="compositionally biased region" description="Acidic residues" evidence="2">
    <location>
        <begin position="382"/>
        <end position="391"/>
    </location>
</feature>
<dbReference type="EMBL" id="JADGJD010000005">
    <property type="protein sequence ID" value="KAJ3057373.1"/>
    <property type="molecule type" value="Genomic_DNA"/>
</dbReference>
<dbReference type="GO" id="GO:0016226">
    <property type="term" value="P:iron-sulfur cluster assembly"/>
    <property type="evidence" value="ECO:0007669"/>
    <property type="project" value="InterPro"/>
</dbReference>
<dbReference type="Proteomes" id="UP001212841">
    <property type="component" value="Unassembled WGS sequence"/>
</dbReference>
<dbReference type="Gene3D" id="4.10.1000.40">
    <property type="match status" value="1"/>
</dbReference>
<dbReference type="PANTHER" id="PTHR10093">
    <property type="entry name" value="IRON-SULFUR CLUSTER ASSEMBLY ENZYME NIFU HOMOLOG"/>
    <property type="match status" value="1"/>
</dbReference>
<proteinExistence type="predicted"/>
<dbReference type="InterPro" id="IPR002871">
    <property type="entry name" value="NIF_FeS_clus_asmbl_NifU_N"/>
</dbReference>
<sequence length="643" mass="70788">MADAASDHSPFDAKSAFRSILQKVVPINSSVQKETRRLAFISNSSSKVSLTALLQKHYPDAIVTPITVGGFGILKAIPSELEKKMHKTHQVFLLDRCTNDQNIKDMMKDFHNLIAQHTKHLTPAPASTARSSFKKQRVRSVSPSEQTSCKRQRTEADDTDDDASTGAPPSADAPTGISDNSLSEIACKHIKASKEVAKSISQAAPAACPPSSNPDCPKYKEGSTSSASASQQRPSSLRRSSSRSESSLVPRDSYQRNQNYATYPGLLQSRAPSHSPFQTAGWSPGGPSTVAAACRYGKSCMRSDCWFVHDTVGAGGAGVDAQGSIPCRKDLSNVLCKFDKQCDRVECPYKHIHRNLPALIQRREEKAKQKSFVEESRGQWELELDNDDEGEEGGRDEQVIDRYEKPRNVGSFPRNNPNVGTGLVGSPACGDIIKLQIMIEDARMGHICKVYVYEEGCQAMTGVGFYVKERLEGLTVRETSEISNTEITKALSLEGTNSHCSTLAENAIKFAVKDWEAKKGEREIEEKRERRELQRLEDEIRSVDTLQSHAKLMANYLKTTTKPSIYYVPKKHNAKTEELLAASKRQAALASMDLGKRLGDLRAKQQPPNDKVPTQKVETGYGDVGTVGRGRVWNGDRVNEADS</sequence>
<feature type="compositionally biased region" description="Polar residues" evidence="2">
    <location>
        <begin position="139"/>
        <end position="149"/>
    </location>
</feature>
<dbReference type="GO" id="GO:0005506">
    <property type="term" value="F:iron ion binding"/>
    <property type="evidence" value="ECO:0007669"/>
    <property type="project" value="InterPro"/>
</dbReference>
<feature type="region of interest" description="Disordered" evidence="2">
    <location>
        <begin position="121"/>
        <end position="179"/>
    </location>
</feature>
<feature type="coiled-coil region" evidence="1">
    <location>
        <begin position="517"/>
        <end position="546"/>
    </location>
</feature>
<organism evidence="4 5">
    <name type="scientific">Rhizophlyctis rosea</name>
    <dbReference type="NCBI Taxonomy" id="64517"/>
    <lineage>
        <taxon>Eukaryota</taxon>
        <taxon>Fungi</taxon>
        <taxon>Fungi incertae sedis</taxon>
        <taxon>Chytridiomycota</taxon>
        <taxon>Chytridiomycota incertae sedis</taxon>
        <taxon>Chytridiomycetes</taxon>
        <taxon>Rhizophlyctidales</taxon>
        <taxon>Rhizophlyctidaceae</taxon>
        <taxon>Rhizophlyctis</taxon>
    </lineage>
</organism>
<protein>
    <submittedName>
        <fullName evidence="4">Iron-binding protein</fullName>
    </submittedName>
</protein>
<accession>A0AAD5SM72</accession>
<feature type="compositionally biased region" description="Basic and acidic residues" evidence="2">
    <location>
        <begin position="392"/>
        <end position="407"/>
    </location>
</feature>
<evidence type="ECO:0000313" key="5">
    <source>
        <dbReference type="Proteomes" id="UP001212841"/>
    </source>
</evidence>
<evidence type="ECO:0000313" key="4">
    <source>
        <dbReference type="EMBL" id="KAJ3057373.1"/>
    </source>
</evidence>
<dbReference type="GO" id="GO:0051536">
    <property type="term" value="F:iron-sulfur cluster binding"/>
    <property type="evidence" value="ECO:0007669"/>
    <property type="project" value="InterPro"/>
</dbReference>
<feature type="region of interest" description="Disordered" evidence="2">
    <location>
        <begin position="370"/>
        <end position="420"/>
    </location>
</feature>
<evidence type="ECO:0000256" key="2">
    <source>
        <dbReference type="SAM" id="MobiDB-lite"/>
    </source>
</evidence>
<gene>
    <name evidence="4" type="primary">ISU1_2</name>
    <name evidence="4" type="ORF">HK097_008468</name>
</gene>
<evidence type="ECO:0000256" key="1">
    <source>
        <dbReference type="SAM" id="Coils"/>
    </source>
</evidence>
<feature type="region of interest" description="Disordered" evidence="2">
    <location>
        <begin position="203"/>
        <end position="255"/>
    </location>
</feature>
<keyword evidence="5" id="KW-1185">Reference proteome</keyword>
<comment type="caution">
    <text evidence="4">The sequence shown here is derived from an EMBL/GenBank/DDBJ whole genome shotgun (WGS) entry which is preliminary data.</text>
</comment>
<name>A0AAD5SM72_9FUNG</name>
<feature type="domain" description="NIF system FeS cluster assembly NifU N-terminal" evidence="3">
    <location>
        <begin position="397"/>
        <end position="520"/>
    </location>
</feature>
<dbReference type="AlphaFoldDB" id="A0AAD5SM72"/>
<dbReference type="Pfam" id="PF01592">
    <property type="entry name" value="NifU_N"/>
    <property type="match status" value="1"/>
</dbReference>